<dbReference type="AlphaFoldDB" id="R7Q738"/>
<dbReference type="Gramene" id="CDF33839">
    <property type="protein sequence ID" value="CDF33839"/>
    <property type="gene ID" value="CHC_T00002544001"/>
</dbReference>
<accession>R7Q738</accession>
<protein>
    <submittedName>
        <fullName evidence="1">Uncharacterized protein</fullName>
    </submittedName>
</protein>
<name>R7Q738_CHOCR</name>
<dbReference type="Proteomes" id="UP000012073">
    <property type="component" value="Unassembled WGS sequence"/>
</dbReference>
<dbReference type="EMBL" id="HG001659">
    <property type="protein sequence ID" value="CDF33839.1"/>
    <property type="molecule type" value="Genomic_DNA"/>
</dbReference>
<reference evidence="2" key="1">
    <citation type="journal article" date="2013" name="Proc. Natl. Acad. Sci. U.S.A.">
        <title>Genome structure and metabolic features in the red seaweed Chondrus crispus shed light on evolution of the Archaeplastida.</title>
        <authorList>
            <person name="Collen J."/>
            <person name="Porcel B."/>
            <person name="Carre W."/>
            <person name="Ball S.G."/>
            <person name="Chaparro C."/>
            <person name="Tonon T."/>
            <person name="Barbeyron T."/>
            <person name="Michel G."/>
            <person name="Noel B."/>
            <person name="Valentin K."/>
            <person name="Elias M."/>
            <person name="Artiguenave F."/>
            <person name="Arun A."/>
            <person name="Aury J.M."/>
            <person name="Barbosa-Neto J.F."/>
            <person name="Bothwell J.H."/>
            <person name="Bouget F.Y."/>
            <person name="Brillet L."/>
            <person name="Cabello-Hurtado F."/>
            <person name="Capella-Gutierrez S."/>
            <person name="Charrier B."/>
            <person name="Cladiere L."/>
            <person name="Cock J.M."/>
            <person name="Coelho S.M."/>
            <person name="Colleoni C."/>
            <person name="Czjzek M."/>
            <person name="Da Silva C."/>
            <person name="Delage L."/>
            <person name="Denoeud F."/>
            <person name="Deschamps P."/>
            <person name="Dittami S.M."/>
            <person name="Gabaldon T."/>
            <person name="Gachon C.M."/>
            <person name="Groisillier A."/>
            <person name="Herve C."/>
            <person name="Jabbari K."/>
            <person name="Katinka M."/>
            <person name="Kloareg B."/>
            <person name="Kowalczyk N."/>
            <person name="Labadie K."/>
            <person name="Leblanc C."/>
            <person name="Lopez P.J."/>
            <person name="McLachlan D.H."/>
            <person name="Meslet-Cladiere L."/>
            <person name="Moustafa A."/>
            <person name="Nehr Z."/>
            <person name="Nyvall Collen P."/>
            <person name="Panaud O."/>
            <person name="Partensky F."/>
            <person name="Poulain J."/>
            <person name="Rensing S.A."/>
            <person name="Rousvoal S."/>
            <person name="Samson G."/>
            <person name="Symeonidi A."/>
            <person name="Weissenbach J."/>
            <person name="Zambounis A."/>
            <person name="Wincker P."/>
            <person name="Boyen C."/>
        </authorList>
    </citation>
    <scope>NUCLEOTIDE SEQUENCE [LARGE SCALE GENOMIC DNA]</scope>
    <source>
        <strain evidence="2">cv. Stackhouse</strain>
    </source>
</reference>
<dbReference type="RefSeq" id="XP_005713658.1">
    <property type="nucleotide sequence ID" value="XM_005713601.1"/>
</dbReference>
<keyword evidence="2" id="KW-1185">Reference proteome</keyword>
<proteinExistence type="predicted"/>
<gene>
    <name evidence="1" type="ORF">CHC_T00002544001</name>
</gene>
<dbReference type="KEGG" id="ccp:CHC_T00002544001"/>
<evidence type="ECO:0000313" key="1">
    <source>
        <dbReference type="EMBL" id="CDF33839.1"/>
    </source>
</evidence>
<dbReference type="GeneID" id="17321381"/>
<evidence type="ECO:0000313" key="2">
    <source>
        <dbReference type="Proteomes" id="UP000012073"/>
    </source>
</evidence>
<organism evidence="1 2">
    <name type="scientific">Chondrus crispus</name>
    <name type="common">Carrageen Irish moss</name>
    <name type="synonym">Polymorpha crispa</name>
    <dbReference type="NCBI Taxonomy" id="2769"/>
    <lineage>
        <taxon>Eukaryota</taxon>
        <taxon>Rhodophyta</taxon>
        <taxon>Florideophyceae</taxon>
        <taxon>Rhodymeniophycidae</taxon>
        <taxon>Gigartinales</taxon>
        <taxon>Gigartinaceae</taxon>
        <taxon>Chondrus</taxon>
    </lineage>
</organism>
<sequence length="37" mass="4264">MNFSPPPFFESFAPLNSVDHAHKPPHCSSNNYILTRY</sequence>